<evidence type="ECO:0000313" key="2">
    <source>
        <dbReference type="EMBL" id="RDW58970.1"/>
    </source>
</evidence>
<keyword evidence="1" id="KW-0472">Membrane</keyword>
<dbReference type="EMBL" id="PVWQ01000022">
    <property type="protein sequence ID" value="RDW58970.1"/>
    <property type="molecule type" value="Genomic_DNA"/>
</dbReference>
<keyword evidence="1" id="KW-1133">Transmembrane helix</keyword>
<evidence type="ECO:0000313" key="3">
    <source>
        <dbReference type="Proteomes" id="UP000256690"/>
    </source>
</evidence>
<keyword evidence="1" id="KW-0812">Transmembrane</keyword>
<sequence>MWESLLFQVTLFLTDKAEKQQDGIHRTMSDIVNYAIGGTGLILTAIATGTGLYTVHVKRKEMRDAARYPRSAEEGAADERVLARATGIQGTQMTLKTAQEWSGYLEDTG</sequence>
<reference evidence="2 3" key="1">
    <citation type="journal article" date="2018" name="IMA Fungus">
        <title>IMA Genome-F 9: Draft genome sequence of Annulohypoxylon stygium, Aspergillus mulundensis, Berkeleyomyces basicola (syn. Thielaviopsis basicola), Ceratocystis smalleyi, two Cercospora beticola strains, Coleophoma cylindrospora, Fusarium fracticaudum, Phialophora cf. hyalina, and Morchella septimelata.</title>
        <authorList>
            <person name="Wingfield B.D."/>
            <person name="Bills G.F."/>
            <person name="Dong Y."/>
            <person name="Huang W."/>
            <person name="Nel W.J."/>
            <person name="Swalarsk-Parry B.S."/>
            <person name="Vaghefi N."/>
            <person name="Wilken P.M."/>
            <person name="An Z."/>
            <person name="de Beer Z.W."/>
            <person name="De Vos L."/>
            <person name="Chen L."/>
            <person name="Duong T.A."/>
            <person name="Gao Y."/>
            <person name="Hammerbacher A."/>
            <person name="Kikkert J.R."/>
            <person name="Li Y."/>
            <person name="Li H."/>
            <person name="Li K."/>
            <person name="Li Q."/>
            <person name="Liu X."/>
            <person name="Ma X."/>
            <person name="Naidoo K."/>
            <person name="Pethybridge S.J."/>
            <person name="Sun J."/>
            <person name="Steenkamp E.T."/>
            <person name="van der Nest M.A."/>
            <person name="van Wyk S."/>
            <person name="Wingfield M.J."/>
            <person name="Xiong C."/>
            <person name="Yue Q."/>
            <person name="Zhang X."/>
        </authorList>
    </citation>
    <scope>NUCLEOTIDE SEQUENCE [LARGE SCALE GENOMIC DNA]</scope>
    <source>
        <strain evidence="2 3">DSM 5745</strain>
    </source>
</reference>
<name>A0A3D8QBD8_9EURO</name>
<dbReference type="AlphaFoldDB" id="A0A3D8QBD8"/>
<dbReference type="Proteomes" id="UP000256690">
    <property type="component" value="Unassembled WGS sequence"/>
</dbReference>
<feature type="transmembrane region" description="Helical" evidence="1">
    <location>
        <begin position="35"/>
        <end position="55"/>
    </location>
</feature>
<accession>A0A3D8QBD8</accession>
<keyword evidence="3" id="KW-1185">Reference proteome</keyword>
<dbReference type="RefSeq" id="XP_026598267.1">
    <property type="nucleotide sequence ID" value="XM_026753192.1"/>
</dbReference>
<comment type="caution">
    <text evidence="2">The sequence shown here is derived from an EMBL/GenBank/DDBJ whole genome shotgun (WGS) entry which is preliminary data.</text>
</comment>
<dbReference type="GeneID" id="38121546"/>
<gene>
    <name evidence="2" type="ORF">DSM5745_11176</name>
</gene>
<protein>
    <submittedName>
        <fullName evidence="2">Uncharacterized protein</fullName>
    </submittedName>
</protein>
<evidence type="ECO:0000256" key="1">
    <source>
        <dbReference type="SAM" id="Phobius"/>
    </source>
</evidence>
<proteinExistence type="predicted"/>
<organism evidence="2 3">
    <name type="scientific">Aspergillus mulundensis</name>
    <dbReference type="NCBI Taxonomy" id="1810919"/>
    <lineage>
        <taxon>Eukaryota</taxon>
        <taxon>Fungi</taxon>
        <taxon>Dikarya</taxon>
        <taxon>Ascomycota</taxon>
        <taxon>Pezizomycotina</taxon>
        <taxon>Eurotiomycetes</taxon>
        <taxon>Eurotiomycetidae</taxon>
        <taxon>Eurotiales</taxon>
        <taxon>Aspergillaceae</taxon>
        <taxon>Aspergillus</taxon>
        <taxon>Aspergillus subgen. Nidulantes</taxon>
    </lineage>
</organism>